<dbReference type="InterPro" id="IPR014710">
    <property type="entry name" value="RmlC-like_jellyroll"/>
</dbReference>
<accession>A0A8T2SD89</accession>
<dbReference type="PANTHER" id="PTHR33271">
    <property type="entry name" value="OS04G0445200 PROTEIN"/>
    <property type="match status" value="1"/>
</dbReference>
<evidence type="ECO:0000313" key="3">
    <source>
        <dbReference type="Proteomes" id="UP000825935"/>
    </source>
</evidence>
<dbReference type="Gene3D" id="2.60.120.10">
    <property type="entry name" value="Jelly Rolls"/>
    <property type="match status" value="1"/>
</dbReference>
<sequence>MSVSSVQHLSGAPLKLGAPSCTARTSKVRRNCGSVVYARERPSVEKLYRIFVEKNITQERANELGVQRWHRWESGKSCHDFKWEVDEQVYITKGRIEVKPLDCPYSTYFYAGDLVRFPKWLVATLTIEKDYEHRYRFLAYGEGEE</sequence>
<name>A0A8T2SD89_CERRI</name>
<dbReference type="SUPFAM" id="SSF51182">
    <property type="entry name" value="RmlC-like cupins"/>
    <property type="match status" value="1"/>
</dbReference>
<comment type="caution">
    <text evidence="2">The sequence shown here is derived from an EMBL/GenBank/DDBJ whole genome shotgun (WGS) entry which is preliminary data.</text>
</comment>
<dbReference type="Proteomes" id="UP000825935">
    <property type="component" value="Chromosome 21"/>
</dbReference>
<dbReference type="PANTHER" id="PTHR33271:SF7">
    <property type="entry name" value="PLASTID TRANSCRIPTIONALLY ACTIVE 18"/>
    <property type="match status" value="1"/>
</dbReference>
<proteinExistence type="predicted"/>
<dbReference type="OrthoDB" id="733648at2759"/>
<gene>
    <name evidence="2" type="ORF">KP509_21G071300</name>
</gene>
<dbReference type="OMA" id="YFQGPYE"/>
<protein>
    <recommendedName>
        <fullName evidence="1">(S)-ureidoglycine aminohydrolase cupin domain-containing protein</fullName>
    </recommendedName>
</protein>
<dbReference type="InterPro" id="IPR011051">
    <property type="entry name" value="RmlC_Cupin_sf"/>
</dbReference>
<dbReference type="AlphaFoldDB" id="A0A8T2SD89"/>
<evidence type="ECO:0000313" key="2">
    <source>
        <dbReference type="EMBL" id="KAH7315936.1"/>
    </source>
</evidence>
<keyword evidence="3" id="KW-1185">Reference proteome</keyword>
<evidence type="ECO:0000259" key="1">
    <source>
        <dbReference type="Pfam" id="PF05899"/>
    </source>
</evidence>
<dbReference type="EMBL" id="CM035426">
    <property type="protein sequence ID" value="KAH7315936.1"/>
    <property type="molecule type" value="Genomic_DNA"/>
</dbReference>
<reference evidence="2" key="1">
    <citation type="submission" date="2021-08" db="EMBL/GenBank/DDBJ databases">
        <title>WGS assembly of Ceratopteris richardii.</title>
        <authorList>
            <person name="Marchant D.B."/>
            <person name="Chen G."/>
            <person name="Jenkins J."/>
            <person name="Shu S."/>
            <person name="Leebens-Mack J."/>
            <person name="Grimwood J."/>
            <person name="Schmutz J."/>
            <person name="Soltis P."/>
            <person name="Soltis D."/>
            <person name="Chen Z.-H."/>
        </authorList>
    </citation>
    <scope>NUCLEOTIDE SEQUENCE</scope>
    <source>
        <strain evidence="2">Whitten #5841</strain>
        <tissue evidence="2">Leaf</tissue>
    </source>
</reference>
<dbReference type="Pfam" id="PF05899">
    <property type="entry name" value="Cupin_3"/>
    <property type="match status" value="1"/>
</dbReference>
<dbReference type="InterPro" id="IPR008579">
    <property type="entry name" value="UGlyAH_Cupin_dom"/>
</dbReference>
<organism evidence="2 3">
    <name type="scientific">Ceratopteris richardii</name>
    <name type="common">Triangle waterfern</name>
    <dbReference type="NCBI Taxonomy" id="49495"/>
    <lineage>
        <taxon>Eukaryota</taxon>
        <taxon>Viridiplantae</taxon>
        <taxon>Streptophyta</taxon>
        <taxon>Embryophyta</taxon>
        <taxon>Tracheophyta</taxon>
        <taxon>Polypodiopsida</taxon>
        <taxon>Polypodiidae</taxon>
        <taxon>Polypodiales</taxon>
        <taxon>Pteridineae</taxon>
        <taxon>Pteridaceae</taxon>
        <taxon>Parkerioideae</taxon>
        <taxon>Ceratopteris</taxon>
    </lineage>
</organism>
<feature type="domain" description="(S)-ureidoglycine aminohydrolase cupin" evidence="1">
    <location>
        <begin position="63"/>
        <end position="135"/>
    </location>
</feature>